<dbReference type="PROSITE" id="PS51257">
    <property type="entry name" value="PROKAR_LIPOPROTEIN"/>
    <property type="match status" value="1"/>
</dbReference>
<sequence>MFLIRVLGLNPPGRIRACWGCWVALGVLVVGCVGVLGLKRVTGRIWVK</sequence>
<evidence type="ECO:0000256" key="1">
    <source>
        <dbReference type="SAM" id="Phobius"/>
    </source>
</evidence>
<dbReference type="Proteomes" id="UP000575397">
    <property type="component" value="Unassembled WGS sequence"/>
</dbReference>
<accession>A0A7Y0UVY4</accession>
<feature type="transmembrane region" description="Helical" evidence="1">
    <location>
        <begin position="17"/>
        <end position="38"/>
    </location>
</feature>
<proteinExistence type="predicted"/>
<gene>
    <name evidence="2" type="ORF">HHJ77_10790</name>
</gene>
<dbReference type="RefSeq" id="WP_169763251.1">
    <property type="nucleotide sequence ID" value="NZ_JABCUQ010000005.1"/>
</dbReference>
<evidence type="ECO:0000313" key="3">
    <source>
        <dbReference type="Proteomes" id="UP000575397"/>
    </source>
</evidence>
<dbReference type="EMBL" id="JABCUS010000034">
    <property type="protein sequence ID" value="NMX04373.1"/>
    <property type="molecule type" value="Genomic_DNA"/>
</dbReference>
<comment type="caution">
    <text evidence="2">The sequence shown here is derived from an EMBL/GenBank/DDBJ whole genome shotgun (WGS) entry which is preliminary data.</text>
</comment>
<protein>
    <submittedName>
        <fullName evidence="2">Uncharacterized protein</fullName>
    </submittedName>
</protein>
<organism evidence="2 3">
    <name type="scientific">Mobiluncus mulieris</name>
    <dbReference type="NCBI Taxonomy" id="2052"/>
    <lineage>
        <taxon>Bacteria</taxon>
        <taxon>Bacillati</taxon>
        <taxon>Actinomycetota</taxon>
        <taxon>Actinomycetes</taxon>
        <taxon>Actinomycetales</taxon>
        <taxon>Actinomycetaceae</taxon>
        <taxon>Mobiluncus</taxon>
    </lineage>
</organism>
<keyword evidence="1" id="KW-1133">Transmembrane helix</keyword>
<name>A0A7Y0UVY4_9ACTO</name>
<keyword evidence="1" id="KW-0472">Membrane</keyword>
<evidence type="ECO:0000313" key="2">
    <source>
        <dbReference type="EMBL" id="NMX04373.1"/>
    </source>
</evidence>
<keyword evidence="1" id="KW-0812">Transmembrane</keyword>
<reference evidence="2 3" key="1">
    <citation type="submission" date="2020-04" db="EMBL/GenBank/DDBJ databases">
        <title>Antimicrobial susceptibility and clonality of vaginal-derived multi-drug resistant Mobiluncus isolates in China.</title>
        <authorList>
            <person name="Zhang X."/>
        </authorList>
    </citation>
    <scope>NUCLEOTIDE SEQUENCE [LARGE SCALE GENOMIC DNA]</scope>
    <source>
        <strain evidence="2 3">12</strain>
    </source>
</reference>
<dbReference type="AlphaFoldDB" id="A0A7Y0UVY4"/>